<dbReference type="Proteomes" id="UP000239757">
    <property type="component" value="Unassembled WGS sequence"/>
</dbReference>
<gene>
    <name evidence="1" type="ORF">GOBAR_AA40394</name>
</gene>
<dbReference type="AlphaFoldDB" id="A0A2P5VND9"/>
<accession>A0A2P5VND9</accession>
<protein>
    <submittedName>
        <fullName evidence="1">Uncharacterized protein</fullName>
    </submittedName>
</protein>
<reference evidence="1 2" key="1">
    <citation type="submission" date="2015-01" db="EMBL/GenBank/DDBJ databases">
        <title>Genome of allotetraploid Gossypium barbadense reveals genomic plasticity and fiber elongation in cotton evolution.</title>
        <authorList>
            <person name="Chen X."/>
            <person name="Liu X."/>
            <person name="Zhao B."/>
            <person name="Zheng H."/>
            <person name="Hu Y."/>
            <person name="Lu G."/>
            <person name="Yang C."/>
            <person name="Chen J."/>
            <person name="Shan C."/>
            <person name="Zhang L."/>
            <person name="Zhou Y."/>
            <person name="Wang L."/>
            <person name="Guo W."/>
            <person name="Bai Y."/>
            <person name="Ruan J."/>
            <person name="Shangguan X."/>
            <person name="Mao Y."/>
            <person name="Jiang J."/>
            <person name="Zhu Y."/>
            <person name="Lei J."/>
            <person name="Kang H."/>
            <person name="Chen S."/>
            <person name="He X."/>
            <person name="Wang R."/>
            <person name="Wang Y."/>
            <person name="Chen J."/>
            <person name="Wang L."/>
            <person name="Yu S."/>
            <person name="Wang B."/>
            <person name="Wei J."/>
            <person name="Song S."/>
            <person name="Lu X."/>
            <person name="Gao Z."/>
            <person name="Gu W."/>
            <person name="Deng X."/>
            <person name="Ma D."/>
            <person name="Wang S."/>
            <person name="Liang W."/>
            <person name="Fang L."/>
            <person name="Cai C."/>
            <person name="Zhu X."/>
            <person name="Zhou B."/>
            <person name="Zhang Y."/>
            <person name="Chen Z."/>
            <person name="Xu S."/>
            <person name="Zhu R."/>
            <person name="Wang S."/>
            <person name="Zhang T."/>
            <person name="Zhao G."/>
        </authorList>
    </citation>
    <scope>NUCLEOTIDE SEQUENCE [LARGE SCALE GENOMIC DNA]</scope>
    <source>
        <strain evidence="2">cv. Xinhai21</strain>
        <tissue evidence="1">Leaf</tissue>
    </source>
</reference>
<dbReference type="EMBL" id="KZ671903">
    <property type="protein sequence ID" value="PPR80320.1"/>
    <property type="molecule type" value="Genomic_DNA"/>
</dbReference>
<sequence>MERSYDSTNRPEYTNKVTNRVFEAQVPNSTRPITLPCLRPCDQHGWEHDCAIRPCENKVNTGVGMEKHGRARGKALFCFFDKGRRHARAIKPWTVIHGRGRSEQS</sequence>
<organism evidence="1 2">
    <name type="scientific">Gossypium barbadense</name>
    <name type="common">Sea Island cotton</name>
    <name type="synonym">Hibiscus barbadensis</name>
    <dbReference type="NCBI Taxonomy" id="3634"/>
    <lineage>
        <taxon>Eukaryota</taxon>
        <taxon>Viridiplantae</taxon>
        <taxon>Streptophyta</taxon>
        <taxon>Embryophyta</taxon>
        <taxon>Tracheophyta</taxon>
        <taxon>Spermatophyta</taxon>
        <taxon>Magnoliopsida</taxon>
        <taxon>eudicotyledons</taxon>
        <taxon>Gunneridae</taxon>
        <taxon>Pentapetalae</taxon>
        <taxon>rosids</taxon>
        <taxon>malvids</taxon>
        <taxon>Malvales</taxon>
        <taxon>Malvaceae</taxon>
        <taxon>Malvoideae</taxon>
        <taxon>Gossypium</taxon>
    </lineage>
</organism>
<evidence type="ECO:0000313" key="2">
    <source>
        <dbReference type="Proteomes" id="UP000239757"/>
    </source>
</evidence>
<evidence type="ECO:0000313" key="1">
    <source>
        <dbReference type="EMBL" id="PPR80320.1"/>
    </source>
</evidence>
<proteinExistence type="predicted"/>
<name>A0A2P5VND9_GOSBA</name>